<gene>
    <name evidence="1" type="ORF">A2519_10850</name>
</gene>
<proteinExistence type="predicted"/>
<organism evidence="1 2">
    <name type="scientific">Candidatus Raymondbacteria bacterium RIFOXYD12_FULL_49_13</name>
    <dbReference type="NCBI Taxonomy" id="1817890"/>
    <lineage>
        <taxon>Bacteria</taxon>
        <taxon>Raymondiibacteriota</taxon>
    </lineage>
</organism>
<evidence type="ECO:0000313" key="1">
    <source>
        <dbReference type="EMBL" id="OGK00497.1"/>
    </source>
</evidence>
<accession>A0A1F7F1S8</accession>
<name>A0A1F7F1S8_UNCRA</name>
<evidence type="ECO:0000313" key="2">
    <source>
        <dbReference type="Proteomes" id="UP000179243"/>
    </source>
</evidence>
<comment type="caution">
    <text evidence="1">The sequence shown here is derived from an EMBL/GenBank/DDBJ whole genome shotgun (WGS) entry which is preliminary data.</text>
</comment>
<dbReference type="AlphaFoldDB" id="A0A1F7F1S8"/>
<evidence type="ECO:0008006" key="3">
    <source>
        <dbReference type="Google" id="ProtNLM"/>
    </source>
</evidence>
<protein>
    <recommendedName>
        <fullName evidence="3">Outer membrane protein beta-barrel domain-containing protein</fullName>
    </recommendedName>
</protein>
<dbReference type="EMBL" id="MFYX01000146">
    <property type="protein sequence ID" value="OGK00497.1"/>
    <property type="molecule type" value="Genomic_DNA"/>
</dbReference>
<reference evidence="1 2" key="1">
    <citation type="journal article" date="2016" name="Nat. Commun.">
        <title>Thousands of microbial genomes shed light on interconnected biogeochemical processes in an aquifer system.</title>
        <authorList>
            <person name="Anantharaman K."/>
            <person name="Brown C.T."/>
            <person name="Hug L.A."/>
            <person name="Sharon I."/>
            <person name="Castelle C.J."/>
            <person name="Probst A.J."/>
            <person name="Thomas B.C."/>
            <person name="Singh A."/>
            <person name="Wilkins M.J."/>
            <person name="Karaoz U."/>
            <person name="Brodie E.L."/>
            <person name="Williams K.H."/>
            <person name="Hubbard S.S."/>
            <person name="Banfield J.F."/>
        </authorList>
    </citation>
    <scope>NUCLEOTIDE SEQUENCE [LARGE SCALE GENOMIC DNA]</scope>
</reference>
<sequence>MYSFLITLAVVTSILYATESRIESMGKRDIFFRDDMQVFKNPATIGIFGNFVMGTMGFVNDAIDTSIVPERSFDSAMVFVDSDNDSVSVSVPYTVYDTVYGKRTDVPTNQWFGVVYNYQLSKTLGVFGGAAFNRDNELDLFYDSLRTVIQTECLTKLALPEKTAFPEVRGKMDLMLGAALQGLNVGIGFSKASQDLKFIYDSTEYGSDVSLTSLSLGMETQAGTHSIEAYARLSMISYSNSTPDSAIDMPATTDNSLEIGARGFIKTNLKGGIVFVPALTIAKNALFNRTYSRYSGGVGMNLRLDGGLFWAGLEGEYFINTKDSTSYDSAANVERSGYGAHFNFGIEKSLIWKWLIVRVGGSKYIGIRTTKSAGNSLREWVENTADDGSSDDVLGFGIGLNYQSRLRFDITLNEALPYFNPFSNGLQNSTNGAHMVLRISSTFSL</sequence>
<dbReference type="Proteomes" id="UP000179243">
    <property type="component" value="Unassembled WGS sequence"/>
</dbReference>